<dbReference type="GO" id="GO:0003677">
    <property type="term" value="F:DNA binding"/>
    <property type="evidence" value="ECO:0007669"/>
    <property type="project" value="UniProtKB-KW"/>
</dbReference>
<organism evidence="2 3">
    <name type="scientific">Pseudobythopirellula maris</name>
    <dbReference type="NCBI Taxonomy" id="2527991"/>
    <lineage>
        <taxon>Bacteria</taxon>
        <taxon>Pseudomonadati</taxon>
        <taxon>Planctomycetota</taxon>
        <taxon>Planctomycetia</taxon>
        <taxon>Pirellulales</taxon>
        <taxon>Lacipirellulaceae</taxon>
        <taxon>Pseudobythopirellula</taxon>
    </lineage>
</organism>
<sequence length="140" mass="15139">MLSAKTEYACLALLQLAAEHGSARPAPLRRLAEEGRIPEGFLVQILQELKRLGFVVSTRGASGGYRLARDPAEITVGDVYEALQDQGDARSNLPEPTPLAEQLGSLCAEAQRAQRACLRGVTLAELAERCGSQAEAMWYI</sequence>
<keyword evidence="3" id="KW-1185">Reference proteome</keyword>
<dbReference type="EMBL" id="SJPQ01000002">
    <property type="protein sequence ID" value="TWT88646.1"/>
    <property type="molecule type" value="Genomic_DNA"/>
</dbReference>
<gene>
    <name evidence="2" type="primary">cymR_1</name>
    <name evidence="2" type="ORF">Mal64_21330</name>
</gene>
<evidence type="ECO:0000256" key="1">
    <source>
        <dbReference type="ARBA" id="ARBA00023125"/>
    </source>
</evidence>
<comment type="caution">
    <text evidence="2">The sequence shown here is derived from an EMBL/GenBank/DDBJ whole genome shotgun (WGS) entry which is preliminary data.</text>
</comment>
<dbReference type="PROSITE" id="PS51197">
    <property type="entry name" value="HTH_RRF2_2"/>
    <property type="match status" value="1"/>
</dbReference>
<dbReference type="InterPro" id="IPR036388">
    <property type="entry name" value="WH-like_DNA-bd_sf"/>
</dbReference>
<dbReference type="SUPFAM" id="SSF46785">
    <property type="entry name" value="Winged helix' DNA-binding domain"/>
    <property type="match status" value="1"/>
</dbReference>
<dbReference type="InterPro" id="IPR036390">
    <property type="entry name" value="WH_DNA-bd_sf"/>
</dbReference>
<dbReference type="Proteomes" id="UP000315440">
    <property type="component" value="Unassembled WGS sequence"/>
</dbReference>
<reference evidence="2 3" key="1">
    <citation type="submission" date="2019-02" db="EMBL/GenBank/DDBJ databases">
        <title>Deep-cultivation of Planctomycetes and their phenomic and genomic characterization uncovers novel biology.</title>
        <authorList>
            <person name="Wiegand S."/>
            <person name="Jogler M."/>
            <person name="Boedeker C."/>
            <person name="Pinto D."/>
            <person name="Vollmers J."/>
            <person name="Rivas-Marin E."/>
            <person name="Kohn T."/>
            <person name="Peeters S.H."/>
            <person name="Heuer A."/>
            <person name="Rast P."/>
            <person name="Oberbeckmann S."/>
            <person name="Bunk B."/>
            <person name="Jeske O."/>
            <person name="Meyerdierks A."/>
            <person name="Storesund J.E."/>
            <person name="Kallscheuer N."/>
            <person name="Luecker S."/>
            <person name="Lage O.M."/>
            <person name="Pohl T."/>
            <person name="Merkel B.J."/>
            <person name="Hornburger P."/>
            <person name="Mueller R.-W."/>
            <person name="Bruemmer F."/>
            <person name="Labrenz M."/>
            <person name="Spormann A.M."/>
            <person name="Op Den Camp H."/>
            <person name="Overmann J."/>
            <person name="Amann R."/>
            <person name="Jetten M.S.M."/>
            <person name="Mascher T."/>
            <person name="Medema M.H."/>
            <person name="Devos D.P."/>
            <person name="Kaster A.-K."/>
            <person name="Ovreas L."/>
            <person name="Rohde M."/>
            <person name="Galperin M.Y."/>
            <person name="Jogler C."/>
        </authorList>
    </citation>
    <scope>NUCLEOTIDE SEQUENCE [LARGE SCALE GENOMIC DNA]</scope>
    <source>
        <strain evidence="2 3">Mal64</strain>
    </source>
</reference>
<evidence type="ECO:0000313" key="2">
    <source>
        <dbReference type="EMBL" id="TWT88646.1"/>
    </source>
</evidence>
<evidence type="ECO:0000313" key="3">
    <source>
        <dbReference type="Proteomes" id="UP000315440"/>
    </source>
</evidence>
<dbReference type="GO" id="GO:0003700">
    <property type="term" value="F:DNA-binding transcription factor activity"/>
    <property type="evidence" value="ECO:0007669"/>
    <property type="project" value="TreeGrafter"/>
</dbReference>
<accession>A0A5C5ZNF5</accession>
<protein>
    <submittedName>
        <fullName evidence="2">HTH-type transcriptional regulator CymR</fullName>
    </submittedName>
</protein>
<dbReference type="Pfam" id="PF02082">
    <property type="entry name" value="Rrf2"/>
    <property type="match status" value="1"/>
</dbReference>
<dbReference type="PANTHER" id="PTHR33221">
    <property type="entry name" value="WINGED HELIX-TURN-HELIX TRANSCRIPTIONAL REGULATOR, RRF2 FAMILY"/>
    <property type="match status" value="1"/>
</dbReference>
<dbReference type="OrthoDB" id="9808360at2"/>
<name>A0A5C5ZNF5_9BACT</name>
<dbReference type="InterPro" id="IPR000944">
    <property type="entry name" value="Tscrpt_reg_Rrf2"/>
</dbReference>
<dbReference type="GO" id="GO:0005829">
    <property type="term" value="C:cytosol"/>
    <property type="evidence" value="ECO:0007669"/>
    <property type="project" value="TreeGrafter"/>
</dbReference>
<proteinExistence type="predicted"/>
<keyword evidence="1" id="KW-0238">DNA-binding</keyword>
<dbReference type="NCBIfam" id="TIGR00738">
    <property type="entry name" value="rrf2_super"/>
    <property type="match status" value="1"/>
</dbReference>
<dbReference type="AlphaFoldDB" id="A0A5C5ZNF5"/>
<dbReference type="Gene3D" id="1.10.10.10">
    <property type="entry name" value="Winged helix-like DNA-binding domain superfamily/Winged helix DNA-binding domain"/>
    <property type="match status" value="1"/>
</dbReference>
<dbReference type="RefSeq" id="WP_146399878.1">
    <property type="nucleotide sequence ID" value="NZ_SJPQ01000002.1"/>
</dbReference>
<dbReference type="PANTHER" id="PTHR33221:SF5">
    <property type="entry name" value="HTH-TYPE TRANSCRIPTIONAL REGULATOR ISCR"/>
    <property type="match status" value="1"/>
</dbReference>